<dbReference type="GO" id="GO:0016477">
    <property type="term" value="P:cell migration"/>
    <property type="evidence" value="ECO:0007669"/>
    <property type="project" value="TreeGrafter"/>
</dbReference>
<keyword evidence="4 14" id="KW-0812">Transmembrane</keyword>
<keyword evidence="21" id="KW-1185">Reference proteome</keyword>
<dbReference type="FunFam" id="2.60.40.60:FF:000097">
    <property type="entry name" value="cadherin-12 isoform X1"/>
    <property type="match status" value="1"/>
</dbReference>
<dbReference type="Gene3D" id="2.60.40.60">
    <property type="entry name" value="Cadherins"/>
    <property type="match status" value="6"/>
</dbReference>
<feature type="compositionally biased region" description="Basic and acidic residues" evidence="16">
    <location>
        <begin position="46"/>
        <end position="55"/>
    </location>
</feature>
<dbReference type="InterPro" id="IPR027397">
    <property type="entry name" value="Catenin-bd_sf"/>
</dbReference>
<evidence type="ECO:0000256" key="9">
    <source>
        <dbReference type="ARBA" id="ARBA00022949"/>
    </source>
</evidence>
<dbReference type="PROSITE" id="PS50268">
    <property type="entry name" value="CADHERIN_2"/>
    <property type="match status" value="6"/>
</dbReference>
<dbReference type="GO" id="GO:0007156">
    <property type="term" value="P:homophilic cell adhesion via plasma membrane adhesion molecules"/>
    <property type="evidence" value="ECO:0007669"/>
    <property type="project" value="InterPro"/>
</dbReference>
<keyword evidence="18" id="KW-0732">Signal</keyword>
<feature type="chain" id="PRO_5019863360" evidence="18">
    <location>
        <begin position="26"/>
        <end position="897"/>
    </location>
</feature>
<dbReference type="InterPro" id="IPR020894">
    <property type="entry name" value="Cadherin_CS"/>
</dbReference>
<evidence type="ECO:0000256" key="12">
    <source>
        <dbReference type="ARBA" id="ARBA00023180"/>
    </source>
</evidence>
<dbReference type="PRINTS" id="PR00205">
    <property type="entry name" value="CADHERIN"/>
</dbReference>
<evidence type="ECO:0000256" key="3">
    <source>
        <dbReference type="ARBA" id="ARBA00022475"/>
    </source>
</evidence>
<reference evidence="20 21" key="1">
    <citation type="submission" date="2018-03" db="EMBL/GenBank/DDBJ databases">
        <title>Draft genome sequence of Rohu Carp (Labeo rohita).</title>
        <authorList>
            <person name="Das P."/>
            <person name="Kushwaha B."/>
            <person name="Joshi C.G."/>
            <person name="Kumar D."/>
            <person name="Nagpure N.S."/>
            <person name="Sahoo L."/>
            <person name="Das S.P."/>
            <person name="Bit A."/>
            <person name="Patnaik S."/>
            <person name="Meher P.K."/>
            <person name="Jayasankar P."/>
            <person name="Koringa P.G."/>
            <person name="Patel N.V."/>
            <person name="Hinsu A.T."/>
            <person name="Kumar R."/>
            <person name="Pandey M."/>
            <person name="Agarwal S."/>
            <person name="Srivastava S."/>
            <person name="Singh M."/>
            <person name="Iquebal M.A."/>
            <person name="Jaiswal S."/>
            <person name="Angadi U.B."/>
            <person name="Kumar N."/>
            <person name="Raza M."/>
            <person name="Shah T.M."/>
            <person name="Rai A."/>
            <person name="Jena J.K."/>
        </authorList>
    </citation>
    <scope>NUCLEOTIDE SEQUENCE [LARGE SCALE GENOMIC DNA]</scope>
    <source>
        <strain evidence="20">DASCIFA01</strain>
        <tissue evidence="20">Testis</tissue>
    </source>
</reference>
<dbReference type="FunFam" id="2.60.40.60:FF:000009">
    <property type="entry name" value="Cadherin 24"/>
    <property type="match status" value="1"/>
</dbReference>
<comment type="function">
    <text evidence="15">Cadherins are calcium-dependent cell adhesion proteins.</text>
</comment>
<dbReference type="InterPro" id="IPR015919">
    <property type="entry name" value="Cadherin-like_sf"/>
</dbReference>
<dbReference type="GO" id="GO:0045296">
    <property type="term" value="F:cadherin binding"/>
    <property type="evidence" value="ECO:0007669"/>
    <property type="project" value="TreeGrafter"/>
</dbReference>
<dbReference type="GO" id="GO:0005509">
    <property type="term" value="F:calcium ion binding"/>
    <property type="evidence" value="ECO:0007669"/>
    <property type="project" value="UniProtKB-UniRule"/>
</dbReference>
<evidence type="ECO:0000256" key="6">
    <source>
        <dbReference type="ARBA" id="ARBA00022737"/>
    </source>
</evidence>
<dbReference type="GO" id="GO:0008013">
    <property type="term" value="F:beta-catenin binding"/>
    <property type="evidence" value="ECO:0007669"/>
    <property type="project" value="TreeGrafter"/>
</dbReference>
<feature type="region of interest" description="Disordered" evidence="16">
    <location>
        <begin position="835"/>
        <end position="857"/>
    </location>
</feature>
<keyword evidence="10 17" id="KW-1133">Transmembrane helix</keyword>
<comment type="subcellular location">
    <subcellularLocation>
        <location evidence="2">Cell junction</location>
        <location evidence="2">Adherens junction</location>
    </subcellularLocation>
    <subcellularLocation>
        <location evidence="1 14">Cell membrane</location>
        <topology evidence="1 14">Single-pass type I membrane protein</topology>
    </subcellularLocation>
</comment>
<dbReference type="GO" id="GO:0000902">
    <property type="term" value="P:cell morphogenesis"/>
    <property type="evidence" value="ECO:0007669"/>
    <property type="project" value="TreeGrafter"/>
</dbReference>
<evidence type="ECO:0000313" key="20">
    <source>
        <dbReference type="EMBL" id="RXN07047.1"/>
    </source>
</evidence>
<dbReference type="GO" id="GO:0005912">
    <property type="term" value="C:adherens junction"/>
    <property type="evidence" value="ECO:0007669"/>
    <property type="project" value="UniProtKB-SubCell"/>
</dbReference>
<dbReference type="GO" id="GO:0002009">
    <property type="term" value="P:morphogenesis of an epithelium"/>
    <property type="evidence" value="ECO:0007669"/>
    <property type="project" value="UniProtKB-ARBA"/>
</dbReference>
<evidence type="ECO:0000313" key="21">
    <source>
        <dbReference type="Proteomes" id="UP000290572"/>
    </source>
</evidence>
<dbReference type="GO" id="GO:0016339">
    <property type="term" value="P:calcium-dependent cell-cell adhesion via plasma membrane cell adhesion molecules"/>
    <property type="evidence" value="ECO:0007669"/>
    <property type="project" value="TreeGrafter"/>
</dbReference>
<evidence type="ECO:0000256" key="13">
    <source>
        <dbReference type="PROSITE-ProRule" id="PRU00043"/>
    </source>
</evidence>
<accession>A0A498LNC3</accession>
<feature type="domain" description="Cadherin" evidence="19">
    <location>
        <begin position="86"/>
        <end position="166"/>
    </location>
</feature>
<dbReference type="PANTHER" id="PTHR24027:SF106">
    <property type="entry name" value="CADHERIN-18"/>
    <property type="match status" value="1"/>
</dbReference>
<feature type="domain" description="Cadherin" evidence="19">
    <location>
        <begin position="167"/>
        <end position="221"/>
    </location>
</feature>
<feature type="domain" description="Cadherin" evidence="19">
    <location>
        <begin position="220"/>
        <end position="346"/>
    </location>
</feature>
<evidence type="ECO:0000256" key="14">
    <source>
        <dbReference type="RuleBase" id="RU003318"/>
    </source>
</evidence>
<organism evidence="20 21">
    <name type="scientific">Labeo rohita</name>
    <name type="common">Indian major carp</name>
    <name type="synonym">Cyprinus rohita</name>
    <dbReference type="NCBI Taxonomy" id="84645"/>
    <lineage>
        <taxon>Eukaryota</taxon>
        <taxon>Metazoa</taxon>
        <taxon>Chordata</taxon>
        <taxon>Craniata</taxon>
        <taxon>Vertebrata</taxon>
        <taxon>Euteleostomi</taxon>
        <taxon>Actinopterygii</taxon>
        <taxon>Neopterygii</taxon>
        <taxon>Teleostei</taxon>
        <taxon>Ostariophysi</taxon>
        <taxon>Cypriniformes</taxon>
        <taxon>Cyprinidae</taxon>
        <taxon>Labeoninae</taxon>
        <taxon>Labeonini</taxon>
        <taxon>Labeo</taxon>
    </lineage>
</organism>
<evidence type="ECO:0000256" key="18">
    <source>
        <dbReference type="SAM" id="SignalP"/>
    </source>
</evidence>
<keyword evidence="11 17" id="KW-0472">Membrane</keyword>
<evidence type="ECO:0000256" key="5">
    <source>
        <dbReference type="ARBA" id="ARBA00022723"/>
    </source>
</evidence>
<feature type="compositionally biased region" description="Low complexity" evidence="16">
    <location>
        <begin position="840"/>
        <end position="855"/>
    </location>
</feature>
<keyword evidence="3" id="KW-1003">Cell membrane</keyword>
<feature type="domain" description="Cadherin" evidence="19">
    <location>
        <begin position="407"/>
        <end position="461"/>
    </location>
</feature>
<dbReference type="Pfam" id="PF01049">
    <property type="entry name" value="CADH_Y-type_LIR"/>
    <property type="match status" value="1"/>
</dbReference>
<dbReference type="InterPro" id="IPR039808">
    <property type="entry name" value="Cadherin"/>
</dbReference>
<dbReference type="STRING" id="84645.A0A498LNC3"/>
<feature type="region of interest" description="Disordered" evidence="16">
    <location>
        <begin position="34"/>
        <end position="55"/>
    </location>
</feature>
<dbReference type="InterPro" id="IPR002126">
    <property type="entry name" value="Cadherin-like_dom"/>
</dbReference>
<feature type="domain" description="Cadherin" evidence="19">
    <location>
        <begin position="566"/>
        <end position="691"/>
    </location>
</feature>
<dbReference type="Proteomes" id="UP000290572">
    <property type="component" value="Unassembled WGS sequence"/>
</dbReference>
<gene>
    <name evidence="20" type="ORF">ROHU_012065</name>
</gene>
<dbReference type="GO" id="GO:0007043">
    <property type="term" value="P:cell-cell junction assembly"/>
    <property type="evidence" value="ECO:0007669"/>
    <property type="project" value="TreeGrafter"/>
</dbReference>
<keyword evidence="8 14" id="KW-0130">Cell adhesion</keyword>
<proteinExistence type="predicted"/>
<evidence type="ECO:0000256" key="8">
    <source>
        <dbReference type="ARBA" id="ARBA00022889"/>
    </source>
</evidence>
<dbReference type="PANTHER" id="PTHR24027">
    <property type="entry name" value="CADHERIN-23"/>
    <property type="match status" value="1"/>
</dbReference>
<dbReference type="AlphaFoldDB" id="A0A498LNC3"/>
<evidence type="ECO:0000256" key="7">
    <source>
        <dbReference type="ARBA" id="ARBA00022837"/>
    </source>
</evidence>
<dbReference type="FunFam" id="2.60.40.60:FF:000288">
    <property type="entry name" value="cadherin-12 isoform X2"/>
    <property type="match status" value="1"/>
</dbReference>
<evidence type="ECO:0000256" key="4">
    <source>
        <dbReference type="ARBA" id="ARBA00022692"/>
    </source>
</evidence>
<dbReference type="SUPFAM" id="SSF49313">
    <property type="entry name" value="Cadherin-like"/>
    <property type="match status" value="5"/>
</dbReference>
<keyword evidence="12" id="KW-0325">Glycoprotein</keyword>
<dbReference type="GO" id="GO:0034332">
    <property type="term" value="P:adherens junction organization"/>
    <property type="evidence" value="ECO:0007669"/>
    <property type="project" value="TreeGrafter"/>
</dbReference>
<evidence type="ECO:0000256" key="10">
    <source>
        <dbReference type="ARBA" id="ARBA00022989"/>
    </source>
</evidence>
<comment type="caution">
    <text evidence="20">The sequence shown here is derived from an EMBL/GenBank/DDBJ whole genome shotgun (WGS) entry which is preliminary data.</text>
</comment>
<evidence type="ECO:0000256" key="11">
    <source>
        <dbReference type="ARBA" id="ARBA00023136"/>
    </source>
</evidence>
<feature type="signal peptide" evidence="18">
    <location>
        <begin position="1"/>
        <end position="25"/>
    </location>
</feature>
<protein>
    <submittedName>
        <fullName evidence="20">Cadherin-18-like isoform X1</fullName>
    </submittedName>
</protein>
<dbReference type="FunFam" id="2.60.40.60:FF:000014">
    <property type="entry name" value="Cadherin 8"/>
    <property type="match status" value="1"/>
</dbReference>
<feature type="domain" description="Cadherin" evidence="19">
    <location>
        <begin position="462"/>
        <end position="566"/>
    </location>
</feature>
<sequence length="897" mass="99507">MKVNPSSCLCPVLLCLCFLERGYEASHHGQAKIISRSHNATHSHNQTKDGETEVHHRPKRGWIWNQFFVLEEHIGPDAQYVGKLHSNSDKGDGSVRYILSGEGAGSIFIINEVTGDIHATKSLDREKKSHYVLHAQAIDINTNRPLEPESEFIIKVQDINDNAPKFPDGPFVTSVPEMSEVGTSVFQVTATDADDPTYGNSARVVYSVLHGQPYFSVDPKTENYQVFVPESAQVGKPVGKIKANDEDIGINAEIKYSILNPEGAGMFSISTDKDTREGVITLRKEIVLFLSERIIRTALADMDREAREHYSVVIQAKDMAGQVGGLSGSTTVNITLTDVNDNPPKFPQIKDGAHFLVVMRYDLYGLLASLCTAGLRTCVFKPALNEPSQSVRDGEPITLNAMQMLRISLVDPLNYEKKKQYSLHISAENTHLDPRFTYLGSFKDDATLKITVGDVDEPPVFSMDYYIMEVYENAKVGTEVGAVTARDPDSKNSPVRYFIERREDKEVYFDIESISGVIRTTQLLDREDTPWHNITVMATEEDNPSLQSHVPVTVQVLDVNDNPPMINTEDEIIICESTRAGQASPTTVKRVIQTITAVDKDDFANGKGFSFSFPGGIPANPNFTIKDNEDSTASIIARRRRFHRLTQELYELPVVVWDDGEPVLSSTSTLTLRVCSCQRGTRLKICQGEAFLSSAGLSTGALIAILLCVLILLAIVILFITLRRSKKEPLIISEEDIRENVVTYDDEGGGEEDTEAFDIIALRNPAAAEELKFRRDVRPECIRPWSSRRPVRSRLSPSSLDIDEEMDVGDFIKQRVAEADQDTSVPPYDSLQTYAYEGQGSPAGSISSLGSAGAHSELDYNSLDDWGPKFEKIAELYGEEVETASESTEKAESEKQT</sequence>
<keyword evidence="9" id="KW-0965">Cell junction</keyword>
<dbReference type="FunFam" id="4.10.900.10:FF:000001">
    <property type="entry name" value="Cadherin 2"/>
    <property type="match status" value="1"/>
</dbReference>
<evidence type="ECO:0000259" key="19">
    <source>
        <dbReference type="PROSITE" id="PS50268"/>
    </source>
</evidence>
<dbReference type="InterPro" id="IPR000233">
    <property type="entry name" value="Cadherin_Y-type_LIR"/>
</dbReference>
<evidence type="ECO:0000256" key="16">
    <source>
        <dbReference type="SAM" id="MobiDB-lite"/>
    </source>
</evidence>
<evidence type="ECO:0000256" key="17">
    <source>
        <dbReference type="SAM" id="Phobius"/>
    </source>
</evidence>
<dbReference type="PROSITE" id="PS00232">
    <property type="entry name" value="CADHERIN_1"/>
    <property type="match status" value="3"/>
</dbReference>
<dbReference type="CDD" id="cd11304">
    <property type="entry name" value="Cadherin_repeat"/>
    <property type="match status" value="4"/>
</dbReference>
<dbReference type="Pfam" id="PF00028">
    <property type="entry name" value="Cadherin"/>
    <property type="match status" value="3"/>
</dbReference>
<dbReference type="GO" id="GO:0044331">
    <property type="term" value="P:cell-cell adhesion mediated by cadherin"/>
    <property type="evidence" value="ECO:0007669"/>
    <property type="project" value="TreeGrafter"/>
</dbReference>
<dbReference type="EMBL" id="QBIY01013353">
    <property type="protein sequence ID" value="RXN07047.1"/>
    <property type="molecule type" value="Genomic_DNA"/>
</dbReference>
<feature type="transmembrane region" description="Helical" evidence="17">
    <location>
        <begin position="701"/>
        <end position="722"/>
    </location>
</feature>
<name>A0A498LNC3_LABRO</name>
<dbReference type="SMART" id="SM00112">
    <property type="entry name" value="CA"/>
    <property type="match status" value="5"/>
</dbReference>
<keyword evidence="5" id="KW-0479">Metal-binding</keyword>
<keyword evidence="6" id="KW-0677">Repeat</keyword>
<evidence type="ECO:0000256" key="1">
    <source>
        <dbReference type="ARBA" id="ARBA00004251"/>
    </source>
</evidence>
<evidence type="ECO:0000256" key="2">
    <source>
        <dbReference type="ARBA" id="ARBA00004536"/>
    </source>
</evidence>
<dbReference type="GO" id="GO:0016342">
    <property type="term" value="C:catenin complex"/>
    <property type="evidence" value="ECO:0007669"/>
    <property type="project" value="TreeGrafter"/>
</dbReference>
<dbReference type="Gene3D" id="4.10.900.10">
    <property type="entry name" value="TCF3-CBD (Catenin binding domain)"/>
    <property type="match status" value="1"/>
</dbReference>
<evidence type="ECO:0000256" key="15">
    <source>
        <dbReference type="RuleBase" id="RU004357"/>
    </source>
</evidence>
<keyword evidence="7 13" id="KW-0106">Calcium</keyword>